<name>A0AAE0G4Y1_9CHLO</name>
<evidence type="ECO:0000313" key="2">
    <source>
        <dbReference type="Proteomes" id="UP001190700"/>
    </source>
</evidence>
<accession>A0AAE0G4Y1</accession>
<sequence>MGGAGSNLKNALEEEYNRLRKKDYLSLGELVEFHIPNLIQLEMGHLGVLFVMDNTKSGRYELDKLLTFSEVAMERAKLYRAHEFQVGIRS</sequence>
<keyword evidence="2" id="KW-1185">Reference proteome</keyword>
<dbReference type="AlphaFoldDB" id="A0AAE0G4Y1"/>
<protein>
    <submittedName>
        <fullName evidence="1">Uncharacterized protein</fullName>
    </submittedName>
</protein>
<dbReference type="Proteomes" id="UP001190700">
    <property type="component" value="Unassembled WGS sequence"/>
</dbReference>
<evidence type="ECO:0000313" key="1">
    <source>
        <dbReference type="EMBL" id="KAK3271674.1"/>
    </source>
</evidence>
<dbReference type="EMBL" id="LGRX02009453">
    <property type="protein sequence ID" value="KAK3271674.1"/>
    <property type="molecule type" value="Genomic_DNA"/>
</dbReference>
<proteinExistence type="predicted"/>
<gene>
    <name evidence="1" type="ORF">CYMTET_19992</name>
</gene>
<organism evidence="1 2">
    <name type="scientific">Cymbomonas tetramitiformis</name>
    <dbReference type="NCBI Taxonomy" id="36881"/>
    <lineage>
        <taxon>Eukaryota</taxon>
        <taxon>Viridiplantae</taxon>
        <taxon>Chlorophyta</taxon>
        <taxon>Pyramimonadophyceae</taxon>
        <taxon>Pyramimonadales</taxon>
        <taxon>Pyramimonadaceae</taxon>
        <taxon>Cymbomonas</taxon>
    </lineage>
</organism>
<comment type="caution">
    <text evidence="1">The sequence shown here is derived from an EMBL/GenBank/DDBJ whole genome shotgun (WGS) entry which is preliminary data.</text>
</comment>
<reference evidence="1 2" key="1">
    <citation type="journal article" date="2015" name="Genome Biol. Evol.">
        <title>Comparative Genomics of a Bacterivorous Green Alga Reveals Evolutionary Causalities and Consequences of Phago-Mixotrophic Mode of Nutrition.</title>
        <authorList>
            <person name="Burns J.A."/>
            <person name="Paasch A."/>
            <person name="Narechania A."/>
            <person name="Kim E."/>
        </authorList>
    </citation>
    <scope>NUCLEOTIDE SEQUENCE [LARGE SCALE GENOMIC DNA]</scope>
    <source>
        <strain evidence="1 2">PLY_AMNH</strain>
    </source>
</reference>